<evidence type="ECO:0000256" key="2">
    <source>
        <dbReference type="ARBA" id="ARBA00022448"/>
    </source>
</evidence>
<dbReference type="GO" id="GO:0051082">
    <property type="term" value="F:unfolded protein binding"/>
    <property type="evidence" value="ECO:0007669"/>
    <property type="project" value="InterPro"/>
</dbReference>
<evidence type="ECO:0008006" key="6">
    <source>
        <dbReference type="Google" id="ProtNLM"/>
    </source>
</evidence>
<name>A0A2X0QVA1_9PROT</name>
<proteinExistence type="inferred from homology"/>
<evidence type="ECO:0000256" key="1">
    <source>
        <dbReference type="ARBA" id="ARBA00009990"/>
    </source>
</evidence>
<dbReference type="EMBL" id="LS423452">
    <property type="protein sequence ID" value="SPS05518.1"/>
    <property type="molecule type" value="Genomic_DNA"/>
</dbReference>
<dbReference type="GO" id="GO:0015031">
    <property type="term" value="P:protein transport"/>
    <property type="evidence" value="ECO:0007669"/>
    <property type="project" value="UniProtKB-KW"/>
</dbReference>
<keyword evidence="2" id="KW-0813">Transport</keyword>
<dbReference type="Pfam" id="PF02556">
    <property type="entry name" value="SecB"/>
    <property type="match status" value="1"/>
</dbReference>
<dbReference type="InterPro" id="IPR003708">
    <property type="entry name" value="SecB"/>
</dbReference>
<dbReference type="Gene3D" id="3.10.420.10">
    <property type="entry name" value="SecB-like"/>
    <property type="match status" value="1"/>
</dbReference>
<evidence type="ECO:0000256" key="4">
    <source>
        <dbReference type="ARBA" id="ARBA00023010"/>
    </source>
</evidence>
<reference evidence="5" key="1">
    <citation type="submission" date="2018-05" db="EMBL/GenBank/DDBJ databases">
        <authorList>
            <person name="Lanie J.A."/>
            <person name="Ng W.-L."/>
            <person name="Kazmierczak K.M."/>
            <person name="Andrzejewski T.M."/>
            <person name="Davidsen T.M."/>
            <person name="Wayne K.J."/>
            <person name="Tettelin H."/>
            <person name="Glass J.I."/>
            <person name="Rusch D."/>
            <person name="Podicherti R."/>
            <person name="Tsui H.-C.T."/>
            <person name="Winkler M.E."/>
        </authorList>
    </citation>
    <scope>NUCLEOTIDE SEQUENCE</scope>
    <source>
        <strain evidence="5">KNB</strain>
    </source>
</reference>
<keyword evidence="3" id="KW-0653">Protein transport</keyword>
<dbReference type="SUPFAM" id="SSF54611">
    <property type="entry name" value="SecB-like"/>
    <property type="match status" value="1"/>
</dbReference>
<dbReference type="AlphaFoldDB" id="A0A2X0QVA1"/>
<organism evidence="5">
    <name type="scientific">Candidatus Nitrotoga fabula</name>
    <dbReference type="NCBI Taxonomy" id="2182327"/>
    <lineage>
        <taxon>Bacteria</taxon>
        <taxon>Pseudomonadati</taxon>
        <taxon>Pseudomonadota</taxon>
        <taxon>Betaproteobacteria</taxon>
        <taxon>Nitrosomonadales</taxon>
        <taxon>Gallionellaceae</taxon>
        <taxon>Candidatus Nitrotoga</taxon>
    </lineage>
</organism>
<evidence type="ECO:0000256" key="3">
    <source>
        <dbReference type="ARBA" id="ARBA00022927"/>
    </source>
</evidence>
<dbReference type="GO" id="GO:0051262">
    <property type="term" value="P:protein tetramerization"/>
    <property type="evidence" value="ECO:0007669"/>
    <property type="project" value="InterPro"/>
</dbReference>
<comment type="similarity">
    <text evidence="1">Belongs to the SecB family.</text>
</comment>
<evidence type="ECO:0000313" key="5">
    <source>
        <dbReference type="EMBL" id="SPS05518.1"/>
    </source>
</evidence>
<keyword evidence="4" id="KW-0811">Translocation</keyword>
<accession>A0A2X0QVA1</accession>
<sequence>MQPSKLQLHELYYLSIKVAARPITPDADENVPFNFNGVNIAEGVDLTEVDEDKEDPKLFVLKFRILIENKEGKIAPYDIDIDAAGVFSVNPSIPLAERQEFVLINGCSVLYGAIRDQILTLTARSARGPLLLPTVNFLDYKGKANHVVNKKS</sequence>
<gene>
    <name evidence="5" type="ORF">NITFAB_1108</name>
</gene>
<protein>
    <recommendedName>
        <fullName evidence="6">Preprotein translocase subunit SecB</fullName>
    </recommendedName>
</protein>
<dbReference type="InterPro" id="IPR035958">
    <property type="entry name" value="SecB-like_sf"/>
</dbReference>